<name>A0AAV4H843_9GAST</name>
<keyword evidence="2" id="KW-1185">Reference proteome</keyword>
<evidence type="ECO:0008006" key="3">
    <source>
        <dbReference type="Google" id="ProtNLM"/>
    </source>
</evidence>
<proteinExistence type="predicted"/>
<reference evidence="1 2" key="1">
    <citation type="journal article" date="2021" name="Elife">
        <title>Chloroplast acquisition without the gene transfer in kleptoplastic sea slugs, Plakobranchus ocellatus.</title>
        <authorList>
            <person name="Maeda T."/>
            <person name="Takahashi S."/>
            <person name="Yoshida T."/>
            <person name="Shimamura S."/>
            <person name="Takaki Y."/>
            <person name="Nagai Y."/>
            <person name="Toyoda A."/>
            <person name="Suzuki Y."/>
            <person name="Arimoto A."/>
            <person name="Ishii H."/>
            <person name="Satoh N."/>
            <person name="Nishiyama T."/>
            <person name="Hasebe M."/>
            <person name="Maruyama T."/>
            <person name="Minagawa J."/>
            <person name="Obokata J."/>
            <person name="Shigenobu S."/>
        </authorList>
    </citation>
    <scope>NUCLEOTIDE SEQUENCE [LARGE SCALE GENOMIC DNA]</scope>
</reference>
<dbReference type="AlphaFoldDB" id="A0AAV4H843"/>
<dbReference type="Proteomes" id="UP000762676">
    <property type="component" value="Unassembled WGS sequence"/>
</dbReference>
<protein>
    <recommendedName>
        <fullName evidence="3">Apple domain-containing protein</fullName>
    </recommendedName>
</protein>
<dbReference type="EMBL" id="BMAT01005477">
    <property type="protein sequence ID" value="GFR93866.1"/>
    <property type="molecule type" value="Genomic_DNA"/>
</dbReference>
<sequence length="125" mass="13608">MYLLVKGAVSTNSQMKFFRNRFTGIQVLHALSADSSPPEHSAGQCAVRCRTSPPDAQSRGCNAFLYSQSTGLCEKAYTVSELESLFNAGLGDLYAGCDFGRGYRLHTVDSTTTVCLLLVTSQKVW</sequence>
<evidence type="ECO:0000313" key="2">
    <source>
        <dbReference type="Proteomes" id="UP000762676"/>
    </source>
</evidence>
<comment type="caution">
    <text evidence="1">The sequence shown here is derived from an EMBL/GenBank/DDBJ whole genome shotgun (WGS) entry which is preliminary data.</text>
</comment>
<accession>A0AAV4H843</accession>
<gene>
    <name evidence="1" type="ORF">ElyMa_002654000</name>
</gene>
<evidence type="ECO:0000313" key="1">
    <source>
        <dbReference type="EMBL" id="GFR93866.1"/>
    </source>
</evidence>
<organism evidence="1 2">
    <name type="scientific">Elysia marginata</name>
    <dbReference type="NCBI Taxonomy" id="1093978"/>
    <lineage>
        <taxon>Eukaryota</taxon>
        <taxon>Metazoa</taxon>
        <taxon>Spiralia</taxon>
        <taxon>Lophotrochozoa</taxon>
        <taxon>Mollusca</taxon>
        <taxon>Gastropoda</taxon>
        <taxon>Heterobranchia</taxon>
        <taxon>Euthyneura</taxon>
        <taxon>Panpulmonata</taxon>
        <taxon>Sacoglossa</taxon>
        <taxon>Placobranchoidea</taxon>
        <taxon>Plakobranchidae</taxon>
        <taxon>Elysia</taxon>
    </lineage>
</organism>